<gene>
    <name evidence="2" type="ORF">KOY49_01835</name>
</gene>
<evidence type="ECO:0000259" key="1">
    <source>
        <dbReference type="Pfam" id="PF00534"/>
    </source>
</evidence>
<dbReference type="Gene3D" id="3.40.50.2000">
    <property type="entry name" value="Glycogen Phosphorylase B"/>
    <property type="match status" value="2"/>
</dbReference>
<feature type="domain" description="Glycosyl transferase family 1" evidence="1">
    <location>
        <begin position="2"/>
        <end position="77"/>
    </location>
</feature>
<evidence type="ECO:0000313" key="2">
    <source>
        <dbReference type="EMBL" id="QWQ31726.1"/>
    </source>
</evidence>
<dbReference type="InterPro" id="IPR050194">
    <property type="entry name" value="Glycosyltransferase_grp1"/>
</dbReference>
<reference evidence="2" key="1">
    <citation type="submission" date="2021-06" db="EMBL/GenBank/DDBJ databases">
        <title>An adapted protocol for Saccharibacteria cultivation: two new species join this phylum of Candidate Phyla Radiations.</title>
        <authorList>
            <person name="Ibrahim A."/>
            <person name="Maatouk M."/>
            <person name="Raoult D."/>
            <person name="Bittar F."/>
        </authorList>
    </citation>
    <scope>NUCLEOTIDE SEQUENCE</scope>
    <source>
        <strain evidence="2">IHU2</strain>
    </source>
</reference>
<dbReference type="SUPFAM" id="SSF53756">
    <property type="entry name" value="UDP-Glycosyltransferase/glycogen phosphorylase"/>
    <property type="match status" value="1"/>
</dbReference>
<dbReference type="Proteomes" id="UP000677117">
    <property type="component" value="Chromosome"/>
</dbReference>
<proteinExistence type="predicted"/>
<evidence type="ECO:0000313" key="3">
    <source>
        <dbReference type="Proteomes" id="UP000677117"/>
    </source>
</evidence>
<name>A0A8F1MB76_9BACT</name>
<dbReference type="RefSeq" id="WP_269802176.1">
    <property type="nucleotide sequence ID" value="NZ_CP076459.1"/>
</dbReference>
<dbReference type="EMBL" id="CP076459">
    <property type="protein sequence ID" value="QWQ31726.1"/>
    <property type="molecule type" value="Genomic_DNA"/>
</dbReference>
<accession>A0A8F1MB76</accession>
<dbReference type="AlphaFoldDB" id="A0A8F1MB76"/>
<dbReference type="KEGG" id="mvl:KOY49_01835"/>
<protein>
    <submittedName>
        <fullName evidence="2">Glycosyltransferase</fullName>
    </submittedName>
</protein>
<dbReference type="GO" id="GO:0016757">
    <property type="term" value="F:glycosyltransferase activity"/>
    <property type="evidence" value="ECO:0007669"/>
    <property type="project" value="InterPro"/>
</dbReference>
<organism evidence="2 3">
    <name type="scientific">Candidatus Minimicrobia vallesae</name>
    <dbReference type="NCBI Taxonomy" id="2841264"/>
    <lineage>
        <taxon>Bacteria</taxon>
        <taxon>Candidatus Saccharimonadota</taxon>
        <taxon>Candidatus Saccharimonadota incertae sedis</taxon>
        <taxon>Candidatus Minimicrobia</taxon>
    </lineage>
</organism>
<keyword evidence="3" id="KW-1185">Reference proteome</keyword>
<dbReference type="PANTHER" id="PTHR45947:SF3">
    <property type="entry name" value="SULFOQUINOVOSYL TRANSFERASE SQD2"/>
    <property type="match status" value="1"/>
</dbReference>
<sequence length="99" mass="11004">MNVFTFPSLKDTQGWVLHEAAHAGKPIVIIDKEVSEVVKDGVNGYFAENNPESVAEKVIAILKSPKKQAEFSAESKKLANKFTERSQVKKLEKLYAKAN</sequence>
<dbReference type="InterPro" id="IPR001296">
    <property type="entry name" value="Glyco_trans_1"/>
</dbReference>
<dbReference type="Pfam" id="PF00534">
    <property type="entry name" value="Glycos_transf_1"/>
    <property type="match status" value="1"/>
</dbReference>
<dbReference type="PANTHER" id="PTHR45947">
    <property type="entry name" value="SULFOQUINOVOSYL TRANSFERASE SQD2"/>
    <property type="match status" value="1"/>
</dbReference>